<reference evidence="2" key="1">
    <citation type="submission" date="2016-02" db="EMBL/GenBank/DDBJ databases">
        <title>Halorhodospira halochloris DSM-1059 complete genome, version 2.</title>
        <authorList>
            <person name="Tsukatani Y."/>
        </authorList>
    </citation>
    <scope>NUCLEOTIDE SEQUENCE</scope>
    <source>
        <strain evidence="2">DSM 1059</strain>
    </source>
</reference>
<dbReference type="AlphaFoldDB" id="A0A120MZH9"/>
<evidence type="ECO:0000259" key="1">
    <source>
        <dbReference type="PROSITE" id="PS51832"/>
    </source>
</evidence>
<organism evidence="2 3">
    <name type="scientific">Halorhodospira halochloris</name>
    <name type="common">Ectothiorhodospira halochloris</name>
    <dbReference type="NCBI Taxonomy" id="1052"/>
    <lineage>
        <taxon>Bacteria</taxon>
        <taxon>Pseudomonadati</taxon>
        <taxon>Pseudomonadota</taxon>
        <taxon>Gammaproteobacteria</taxon>
        <taxon>Chromatiales</taxon>
        <taxon>Ectothiorhodospiraceae</taxon>
        <taxon>Halorhodospira</taxon>
    </lineage>
</organism>
<name>A0A120MZH9_HALHR</name>
<evidence type="ECO:0000313" key="2">
    <source>
        <dbReference type="EMBL" id="BAU56348.1"/>
    </source>
</evidence>
<dbReference type="CDD" id="cd00077">
    <property type="entry name" value="HDc"/>
    <property type="match status" value="1"/>
</dbReference>
<evidence type="ECO:0000313" key="3">
    <source>
        <dbReference type="Proteomes" id="UP000218890"/>
    </source>
</evidence>
<dbReference type="PROSITE" id="PS51832">
    <property type="entry name" value="HD_GYP"/>
    <property type="match status" value="1"/>
</dbReference>
<keyword evidence="3" id="KW-1185">Reference proteome</keyword>
<feature type="domain" description="HD-GYP" evidence="1">
    <location>
        <begin position="125"/>
        <end position="321"/>
    </location>
</feature>
<dbReference type="KEGG" id="hhk:HH1059_22790"/>
<gene>
    <name evidence="2" type="ORF">HH1059_22790</name>
</gene>
<dbReference type="RefSeq" id="WP_096406079.1">
    <property type="nucleotide sequence ID" value="NZ_AP017372.2"/>
</dbReference>
<dbReference type="InterPro" id="IPR037522">
    <property type="entry name" value="HD_GYP_dom"/>
</dbReference>
<dbReference type="Proteomes" id="UP000218890">
    <property type="component" value="Chromosome"/>
</dbReference>
<sequence length="401" mass="45096">MSQVPLYNHVRSGDLVVGKPVPYSIYDTYDRLLLRRGKVLKSEQQRKLLRVVGRTRAVSPSEQPSPTRRAAKLESIELNQHEHFDPFEQFFYCATNLQRAIKAVWLGKKDEFRERLSGMISRLGNLIDRDADAALGAAQLTKDFPNRVLHPMRKAIICDLLSRSAGMDGQQRCSVVGAALTANLGMLELQDVLDNQHGGLSDEQLNKLHEHPLLSANMLRRAGVEDVSWLRAVLEHHERMDGSGYPRGIGKGQICDEACLLMLADSFMAMVTPRSYREALTVRSALRELLGGKTVRYHSGYAKLLVKELGIYSPGTYLRLSNDEISVVARRGKDPTSSPQVYSFAVAGHEKTGQPHQRLDNPRHRNLAEEDVAIRGIYRSEDIKIPFSMNEVWGYSHVAEK</sequence>
<dbReference type="PANTHER" id="PTHR43155:SF2">
    <property type="entry name" value="CYCLIC DI-GMP PHOSPHODIESTERASE PA4108"/>
    <property type="match status" value="1"/>
</dbReference>
<protein>
    <submittedName>
        <fullName evidence="2">HD domain protein</fullName>
    </submittedName>
</protein>
<dbReference type="Gene3D" id="1.10.3210.10">
    <property type="entry name" value="Hypothetical protein af1432"/>
    <property type="match status" value="1"/>
</dbReference>
<proteinExistence type="predicted"/>
<dbReference type="SUPFAM" id="SSF109604">
    <property type="entry name" value="HD-domain/PDEase-like"/>
    <property type="match status" value="1"/>
</dbReference>
<dbReference type="GO" id="GO:0008081">
    <property type="term" value="F:phosphoric diester hydrolase activity"/>
    <property type="evidence" value="ECO:0007669"/>
    <property type="project" value="UniProtKB-ARBA"/>
</dbReference>
<accession>A0A120MZH9</accession>
<dbReference type="InterPro" id="IPR003607">
    <property type="entry name" value="HD/PDEase_dom"/>
</dbReference>
<dbReference type="EMBL" id="AP017372">
    <property type="protein sequence ID" value="BAU56348.1"/>
    <property type="molecule type" value="Genomic_DNA"/>
</dbReference>
<dbReference type="OrthoDB" id="9802066at2"/>
<dbReference type="PANTHER" id="PTHR43155">
    <property type="entry name" value="CYCLIC DI-GMP PHOSPHODIESTERASE PA4108-RELATED"/>
    <property type="match status" value="1"/>
</dbReference>
<dbReference type="Pfam" id="PF13487">
    <property type="entry name" value="HD_5"/>
    <property type="match status" value="1"/>
</dbReference>